<dbReference type="AlphaFoldDB" id="A0A2T2WQY8"/>
<evidence type="ECO:0000313" key="4">
    <source>
        <dbReference type="Proteomes" id="UP000242699"/>
    </source>
</evidence>
<proteinExistence type="predicted"/>
<dbReference type="Pfam" id="PF01882">
    <property type="entry name" value="DUF58"/>
    <property type="match status" value="1"/>
</dbReference>
<dbReference type="PANTHER" id="PTHR34351">
    <property type="entry name" value="SLR1927 PROTEIN-RELATED"/>
    <property type="match status" value="1"/>
</dbReference>
<dbReference type="EMBL" id="PXYT01000071">
    <property type="protein sequence ID" value="PSR24652.1"/>
    <property type="molecule type" value="Genomic_DNA"/>
</dbReference>
<dbReference type="PANTHER" id="PTHR34351:SF2">
    <property type="entry name" value="DUF58 DOMAIN-CONTAINING PROTEIN"/>
    <property type="match status" value="1"/>
</dbReference>
<keyword evidence="1" id="KW-1133">Transmembrane helix</keyword>
<evidence type="ECO:0000313" key="3">
    <source>
        <dbReference type="EMBL" id="PSR24652.1"/>
    </source>
</evidence>
<comment type="caution">
    <text evidence="3">The sequence shown here is derived from an EMBL/GenBank/DDBJ whole genome shotgun (WGS) entry which is preliminary data.</text>
</comment>
<dbReference type="Proteomes" id="UP000242699">
    <property type="component" value="Unassembled WGS sequence"/>
</dbReference>
<name>A0A2T2WQY8_9FIRM</name>
<accession>A0A2T2WQY8</accession>
<reference evidence="3 4" key="1">
    <citation type="journal article" date="2014" name="BMC Genomics">
        <title>Comparison of environmental and isolate Sulfobacillus genomes reveals diverse carbon, sulfur, nitrogen, and hydrogen metabolisms.</title>
        <authorList>
            <person name="Justice N.B."/>
            <person name="Norman A."/>
            <person name="Brown C.T."/>
            <person name="Singh A."/>
            <person name="Thomas B.C."/>
            <person name="Banfield J.F."/>
        </authorList>
    </citation>
    <scope>NUCLEOTIDE SEQUENCE [LARGE SCALE GENOMIC DNA]</scope>
    <source>
        <strain evidence="3">AMDSBA1</strain>
    </source>
</reference>
<keyword evidence="1" id="KW-0812">Transmembrane</keyword>
<dbReference type="InterPro" id="IPR002881">
    <property type="entry name" value="DUF58"/>
</dbReference>
<evidence type="ECO:0000259" key="2">
    <source>
        <dbReference type="Pfam" id="PF01882"/>
    </source>
</evidence>
<feature type="domain" description="DUF58" evidence="2">
    <location>
        <begin position="199"/>
        <end position="360"/>
    </location>
</feature>
<organism evidence="3 4">
    <name type="scientific">Sulfobacillus benefaciens</name>
    <dbReference type="NCBI Taxonomy" id="453960"/>
    <lineage>
        <taxon>Bacteria</taxon>
        <taxon>Bacillati</taxon>
        <taxon>Bacillota</taxon>
        <taxon>Clostridia</taxon>
        <taxon>Eubacteriales</taxon>
        <taxon>Clostridiales Family XVII. Incertae Sedis</taxon>
        <taxon>Sulfobacillus</taxon>
    </lineage>
</organism>
<evidence type="ECO:0000256" key="1">
    <source>
        <dbReference type="SAM" id="Phobius"/>
    </source>
</evidence>
<feature type="transmembrane region" description="Helical" evidence="1">
    <location>
        <begin position="6"/>
        <end position="24"/>
    </location>
</feature>
<gene>
    <name evidence="3" type="ORF">C7B43_18480</name>
</gene>
<keyword evidence="1" id="KW-0472">Membrane</keyword>
<protein>
    <recommendedName>
        <fullName evidence="2">DUF58 domain-containing protein</fullName>
    </recommendedName>
</protein>
<sequence length="400" mass="44535">MIWTTWSSRGIQILAVLLFITGVLTRQFLVVTTAIFLLAALILSHYLASQAFRNLIITSDPSHAILEAGEELSLSVTVANPLNVAAGAIQLRQDIPVGLGAAEAPARAEFVLSRRRQARVTITVTGKSRGRWIFAPMDFYQTDVLGWVQMTIQKTSPITVTVWPQRIAVPPGFWKSARRLGDIKGWWWDEPDPSLYRGIRPYQPGDSFRAVHPHASMRMGEVMVKETDYTRSFHVEVICHPVSSLQSWYGVDREAAEECFILAASAVESALNQGFACGLTISCPLPGFGHGVSLPPITGSMAVADYLTDLAWAIPTGLLSSNLEELMNQMISRHALPGLVIVVSPIWDSTINPYLQQLSDQGYVIGWLTTSEGRMDFDLDMRWRWKKGREIYAEYMARIV</sequence>